<evidence type="ECO:0000313" key="1">
    <source>
        <dbReference type="EMBL" id="MEK0188929.1"/>
    </source>
</evidence>
<dbReference type="InterPro" id="IPR007460">
    <property type="entry name" value="BrnT_toxin"/>
</dbReference>
<gene>
    <name evidence="1" type="ORF">WMG39_29380</name>
</gene>
<dbReference type="EMBL" id="JBBLXS010000835">
    <property type="protein sequence ID" value="MEK0188929.1"/>
    <property type="molecule type" value="Genomic_DNA"/>
</dbReference>
<protein>
    <submittedName>
        <fullName evidence="1">BrnT family toxin</fullName>
    </submittedName>
</protein>
<reference evidence="1 2" key="1">
    <citation type="journal article" date="2020" name="Harmful Algae">
        <title>Molecular and morphological characterization of a novel dihydroanatoxin-a producing Microcoleus species (cyanobacteria) from the Russian River, California, USA.</title>
        <authorList>
            <person name="Conklin K.Y."/>
            <person name="Stancheva R."/>
            <person name="Otten T.G."/>
            <person name="Fadness R."/>
            <person name="Boyer G.L."/>
            <person name="Read B."/>
            <person name="Zhang X."/>
            <person name="Sheath R.G."/>
        </authorList>
    </citation>
    <scope>NUCLEOTIDE SEQUENCE [LARGE SCALE GENOMIC DNA]</scope>
    <source>
        <strain evidence="1 2">PTRS2</strain>
    </source>
</reference>
<dbReference type="RefSeq" id="WP_333266886.1">
    <property type="nucleotide sequence ID" value="NZ_JBBLXS010000835.1"/>
</dbReference>
<accession>A0ABU8YWW7</accession>
<organism evidence="1 2">
    <name type="scientific">Microcoleus anatoxicus PTRS2</name>
    <dbReference type="NCBI Taxonomy" id="2705321"/>
    <lineage>
        <taxon>Bacteria</taxon>
        <taxon>Bacillati</taxon>
        <taxon>Cyanobacteriota</taxon>
        <taxon>Cyanophyceae</taxon>
        <taxon>Oscillatoriophycideae</taxon>
        <taxon>Oscillatoriales</taxon>
        <taxon>Microcoleaceae</taxon>
        <taxon>Microcoleus</taxon>
        <taxon>Microcoleus anatoxicus</taxon>
    </lineage>
</organism>
<dbReference type="Proteomes" id="UP001384579">
    <property type="component" value="Unassembled WGS sequence"/>
</dbReference>
<comment type="caution">
    <text evidence="1">The sequence shown here is derived from an EMBL/GenBank/DDBJ whole genome shotgun (WGS) entry which is preliminary data.</text>
</comment>
<proteinExistence type="predicted"/>
<dbReference type="Gene3D" id="3.10.450.530">
    <property type="entry name" value="Ribonuclease toxin, BrnT, of type II toxin-antitoxin system"/>
    <property type="match status" value="1"/>
</dbReference>
<keyword evidence="2" id="KW-1185">Reference proteome</keyword>
<dbReference type="InterPro" id="IPR038573">
    <property type="entry name" value="BrnT_sf"/>
</dbReference>
<evidence type="ECO:0000313" key="2">
    <source>
        <dbReference type="Proteomes" id="UP001384579"/>
    </source>
</evidence>
<sequence length="94" mass="11087">MEITGFIWLEDIVEKLARKHSVSPQEVREVFENFAVFRFVEKGHRQGENVYAALGQTDAGRYLIVFFVYKEDRQALILSARDMTNAERRKYQKT</sequence>
<name>A0ABU8YWW7_9CYAN</name>
<dbReference type="Pfam" id="PF04365">
    <property type="entry name" value="BrnT_toxin"/>
    <property type="match status" value="1"/>
</dbReference>